<comment type="caution">
    <text evidence="12">The sequence shown here is derived from an EMBL/GenBank/DDBJ whole genome shotgun (WGS) entry which is preliminary data.</text>
</comment>
<keyword evidence="2 9" id="KW-0808">Transferase</keyword>
<dbReference type="SMART" id="SM00396">
    <property type="entry name" value="ZnF_UBR1"/>
    <property type="match status" value="1"/>
</dbReference>
<comment type="function">
    <text evidence="9">Ubiquitin ligase protein which is a component of the N-end rule pathway. Recognizes and binds to proteins bearing specific N-terminal residues that are destabilizing according to the N-end rule, leading to their ubiquitination and subsequent degradation.</text>
</comment>
<evidence type="ECO:0000256" key="10">
    <source>
        <dbReference type="SAM" id="MobiDB-lite"/>
    </source>
</evidence>
<dbReference type="GO" id="GO:0000151">
    <property type="term" value="C:ubiquitin ligase complex"/>
    <property type="evidence" value="ECO:0007669"/>
    <property type="project" value="TreeGrafter"/>
</dbReference>
<dbReference type="InterPro" id="IPR055194">
    <property type="entry name" value="UBR1-like_WH"/>
</dbReference>
<dbReference type="CDD" id="cd19673">
    <property type="entry name" value="UBR-box_UBR3"/>
    <property type="match status" value="1"/>
</dbReference>
<dbReference type="InterPro" id="IPR036390">
    <property type="entry name" value="WH_DNA-bd_sf"/>
</dbReference>
<evidence type="ECO:0000256" key="8">
    <source>
        <dbReference type="PROSITE-ProRule" id="PRU00508"/>
    </source>
</evidence>
<dbReference type="EMBL" id="JAKJXP020000005">
    <property type="protein sequence ID" value="KAK7756711.1"/>
    <property type="molecule type" value="Genomic_DNA"/>
</dbReference>
<feature type="domain" description="UBR-type" evidence="11">
    <location>
        <begin position="87"/>
        <end position="159"/>
    </location>
</feature>
<keyword evidence="13" id="KW-1185">Reference proteome</keyword>
<protein>
    <recommendedName>
        <fullName evidence="9">E3 ubiquitin-protein ligase</fullName>
        <ecNumber evidence="9">2.3.2.27</ecNumber>
    </recommendedName>
</protein>
<evidence type="ECO:0000256" key="7">
    <source>
        <dbReference type="ARBA" id="ARBA00046341"/>
    </source>
</evidence>
<evidence type="ECO:0000313" key="12">
    <source>
        <dbReference type="EMBL" id="KAK7756711.1"/>
    </source>
</evidence>
<dbReference type="SUPFAM" id="SSF46785">
    <property type="entry name" value="Winged helix' DNA-binding domain"/>
    <property type="match status" value="1"/>
</dbReference>
<dbReference type="GO" id="GO:0071596">
    <property type="term" value="P:ubiquitin-dependent protein catabolic process via the N-end rule pathway"/>
    <property type="evidence" value="ECO:0007669"/>
    <property type="project" value="UniProtKB-UniRule"/>
</dbReference>
<dbReference type="PANTHER" id="PTHR21497:SF24">
    <property type="entry name" value="E3 UBIQUITIN-PROTEIN LIGASE UBR1"/>
    <property type="match status" value="1"/>
</dbReference>
<comment type="pathway">
    <text evidence="9">Protein modification; protein ubiquitination.</text>
</comment>
<dbReference type="Pfam" id="PF02207">
    <property type="entry name" value="zf-UBR"/>
    <property type="match status" value="1"/>
</dbReference>
<feature type="region of interest" description="Disordered" evidence="10">
    <location>
        <begin position="406"/>
        <end position="458"/>
    </location>
</feature>
<keyword evidence="5 9" id="KW-0833">Ubl conjugation pathway</keyword>
<feature type="compositionally biased region" description="Pro residues" evidence="10">
    <location>
        <begin position="480"/>
        <end position="490"/>
    </location>
</feature>
<feature type="zinc finger region" description="UBR-type" evidence="8">
    <location>
        <begin position="87"/>
        <end position="159"/>
    </location>
</feature>
<feature type="compositionally biased region" description="Low complexity" evidence="10">
    <location>
        <begin position="1620"/>
        <end position="1631"/>
    </location>
</feature>
<evidence type="ECO:0000256" key="5">
    <source>
        <dbReference type="ARBA" id="ARBA00022786"/>
    </source>
</evidence>
<feature type="compositionally biased region" description="Acidic residues" evidence="10">
    <location>
        <begin position="428"/>
        <end position="444"/>
    </location>
</feature>
<accession>A0AAN9YTQ5</accession>
<keyword evidence="6 9" id="KW-0862">Zinc</keyword>
<dbReference type="GO" id="GO:0005737">
    <property type="term" value="C:cytoplasm"/>
    <property type="evidence" value="ECO:0007669"/>
    <property type="project" value="TreeGrafter"/>
</dbReference>
<keyword evidence="3 9" id="KW-0479">Metal-binding</keyword>
<dbReference type="InterPro" id="IPR003126">
    <property type="entry name" value="Znf_UBR"/>
</dbReference>
<evidence type="ECO:0000256" key="1">
    <source>
        <dbReference type="ARBA" id="ARBA00000900"/>
    </source>
</evidence>
<evidence type="ECO:0000259" key="11">
    <source>
        <dbReference type="PROSITE" id="PS51157"/>
    </source>
</evidence>
<feature type="region of interest" description="Disordered" evidence="10">
    <location>
        <begin position="1584"/>
        <end position="1635"/>
    </location>
</feature>
<dbReference type="InterPro" id="IPR042065">
    <property type="entry name" value="E3_ELL-like"/>
</dbReference>
<evidence type="ECO:0000256" key="6">
    <source>
        <dbReference type="ARBA" id="ARBA00022833"/>
    </source>
</evidence>
<feature type="region of interest" description="Disordered" evidence="10">
    <location>
        <begin position="475"/>
        <end position="508"/>
    </location>
</feature>
<dbReference type="Proteomes" id="UP001320420">
    <property type="component" value="Unassembled WGS sequence"/>
</dbReference>
<feature type="compositionally biased region" description="Acidic residues" evidence="10">
    <location>
        <begin position="408"/>
        <end position="419"/>
    </location>
</feature>
<evidence type="ECO:0000256" key="4">
    <source>
        <dbReference type="ARBA" id="ARBA00022771"/>
    </source>
</evidence>
<dbReference type="GO" id="GO:0061630">
    <property type="term" value="F:ubiquitin protein ligase activity"/>
    <property type="evidence" value="ECO:0007669"/>
    <property type="project" value="UniProtKB-UniRule"/>
</dbReference>
<dbReference type="Pfam" id="PF18995">
    <property type="entry name" value="PRT6_C"/>
    <property type="match status" value="1"/>
</dbReference>
<dbReference type="GO" id="GO:0008270">
    <property type="term" value="F:zinc ion binding"/>
    <property type="evidence" value="ECO:0007669"/>
    <property type="project" value="UniProtKB-UniRule"/>
</dbReference>
<feature type="compositionally biased region" description="Polar residues" evidence="10">
    <location>
        <begin position="1596"/>
        <end position="1614"/>
    </location>
</feature>
<dbReference type="EC" id="2.3.2.27" evidence="9"/>
<dbReference type="Gene3D" id="1.10.10.2670">
    <property type="entry name" value="E3 ubiquitin-protein ligase"/>
    <property type="match status" value="1"/>
</dbReference>
<sequence>MDTPMSTQELQLCQHLIELPRQQAYRYGDAASRDLLYNLFWSMAGGKPEYMRLFFPDGKLTPKGVLSLSQAQGAVEGAEYTEAARGKPCGHIFRAGEASYSCRTCSTDETCCLCSKCFDATDHTGHMVKIAISPGNSGCCDCGDQEAWRLPLFCTIHSERGTDRNKGKGKEPSALPEDLVTNIRMTVSRVLDFICDVISCAPEQLRQPKTKGSIELDEKTSRLTSIYCGGDVESPGEYALLLWNDEKHTVTEVQDQVARACSTTLDEGYNRAVETDSLGRSILKYDTSIENLLQCANVLEHIKVTVTIRSSRDTFREQMCGTMIEWLNDICGCMVGSDPNILRLVVCEELLKVWRKGSPGTHAMVGKDGIEDEEKLEQEHVDNRTAFLFMQRARVVVQAGNVTAADFLESDDEEDEDDMDDHHTPSSGEDDDEDEEDDDDDDVIMIDTRPDANADVNMADWRQGAIGEALEEDEATMAGYPPPPPPPPVPRRTTNRDRDLTPSDSDTAEPLIAPTVYAKANLEVPKTPGMSKQEKAVPPKPGRYWVEAPAAYMERGHAHPFEDVFQRVRLDWLILFDLRMWKKVRNDLRSLYISTVVTIPEFKRILGLRFAALYTTLAQLYLIADREPDHSIINISLQMLTTPSITAEVVERGNFLTTLMAILYTFLTTRQVGHPWEVSSSAVLGFDTGSVTNRRMYHFYVDMKFLLGSVHVQERLRTEERYLLQFLDLVKLHQGICPNVRAVGEHVEYETDSWIGASLMTREINKLCRLLSDSYRDLPQEYQDDLHRAIRLTAKTVIVNSIGAERARFTQSEIKDEIRFKTLSDFEFAGEATQFSVVKFVVEEQNISFHHALHYTLSWLVECGKHMPLQKLCSLLSFTSQDLKMRPKSMGRKIMPKRDYTPEDYLIAVFDYPLRVCTWLAQIKAGMWVRNGISLRHQAITYRNILHRDVTHGRDIFLLQTAMVTCDPSRVLASIVDRFGMEKWVKGFFEQTSAAQDETQHLDVVEDMVHLLIVMLSDRTCLIPADDDHETHLKAMRRDIIHVLCFRPMSFNEICNKLPDKFHEQDDFYPVLDEVATFKPPEGVSDVGTFELKPELIEEIDPYIAHYNKNQREESEAAYRNLIATRTGKPAEEIVYEPRLPPITSGTFVGLARFTGTGMFAQIVYYSLLYPLVASKLTPKVPFTRVETFLQVALHLVLVAIAEDRTDEKGSNEGNSFVYRALTTQARSNFMPDAPNARTIISLLEMMSSKEEFKVCHPKIWLILKRMKQKLPHHFDAAYLRLGIPVDRVDTASPANAHNAEEERERKKKAALDRQAKVMAQFQQQQKSFLEMQGDIDWGDEELDDIDDASPVEERKNFWKYPRGTCILCQEDTDDGRLYGTFALFTESKILRQTDFQDADFVREAAKTPVNLDRSAEGIRPFGLAHENRTTVEKVNSEGNTFHAERQGIGKGFPAKLCRSGPVAVGCGHIMHFSCFDMYVEATVRRHGHQIARHHPEALDRLEFVCPLCKALGNAFLPIAWDGKEEAYPGILQTDTDLSSFIDSHGSGHRSLYETPLPGNRAQSVFANYLRERIPDTLVEGSDQLITDAPDPSGVRTPSTSARTLPSFSETFSDVATPGSSIRSRSPSESPHGGKKLITAYRRLRDTLRQNKLSLGVLTPDGDEADDLYGSDTLARSVGFSISATEIQQRGVEAQYGMTLIERIPEQTLIQLRILSETVASFVSIGGLMSGGQNLVNEEFRRTSEWHHFELFIGHYLDEEPNYGCDPPARKFVPLLSQDTFIYLCESMFGMAVAENMDVMHLVRLCYLAEIVKVIFYVSRNIPTSKWLEYTISRDHEDPVLNNFADFCNSITLAGMDASNEVAEAPENLFINAFDQPGLASLEGLHSFVKKYALVFLRKTAILLHVHSGVDFNSHISPAPEADELTRLTAALRLPSFDEMCTALTPLSTQYDWPSSTYDMVLGWIRHQVIWSHFPSDQREPLPASAQVSHPGIFELVGLPKNYDTLIEECAKRRCPKTGKDLADPIVCLMCGDIFCGQTMCCLMEHYPEGPNKAFVRIGGGQQHMLFKCQGNVGIFINIRKCAIIYLHRTSGSFSNAPYIDKWGETDVGLRHGRQLFLNQKRYDSMIRDMWLRHGIPSFISRKLEADINNGGWETI</sequence>
<evidence type="ECO:0000256" key="2">
    <source>
        <dbReference type="ARBA" id="ARBA00022679"/>
    </source>
</evidence>
<dbReference type="Pfam" id="PF22960">
    <property type="entry name" value="WHD_UBR1"/>
    <property type="match status" value="1"/>
</dbReference>
<dbReference type="Gene3D" id="2.10.110.30">
    <property type="match status" value="1"/>
</dbReference>
<reference evidence="12 13" key="1">
    <citation type="submission" date="2024-02" db="EMBL/GenBank/DDBJ databases">
        <title>De novo assembly and annotation of 12 fungi associated with fruit tree decline syndrome in Ontario, Canada.</title>
        <authorList>
            <person name="Sulman M."/>
            <person name="Ellouze W."/>
            <person name="Ilyukhin E."/>
        </authorList>
    </citation>
    <scope>NUCLEOTIDE SEQUENCE [LARGE SCALE GENOMIC DNA]</scope>
    <source>
        <strain evidence="12 13">M11/M66-122</strain>
    </source>
</reference>
<dbReference type="PROSITE" id="PS51157">
    <property type="entry name" value="ZF_UBR"/>
    <property type="match status" value="1"/>
</dbReference>
<name>A0AAN9YTQ5_9PEZI</name>
<dbReference type="InterPro" id="IPR044046">
    <property type="entry name" value="E3_ligase_UBR-like_C"/>
</dbReference>
<proteinExistence type="inferred from homology"/>
<evidence type="ECO:0000256" key="9">
    <source>
        <dbReference type="RuleBase" id="RU366018"/>
    </source>
</evidence>
<organism evidence="12 13">
    <name type="scientific">Diatrype stigma</name>
    <dbReference type="NCBI Taxonomy" id="117547"/>
    <lineage>
        <taxon>Eukaryota</taxon>
        <taxon>Fungi</taxon>
        <taxon>Dikarya</taxon>
        <taxon>Ascomycota</taxon>
        <taxon>Pezizomycotina</taxon>
        <taxon>Sordariomycetes</taxon>
        <taxon>Xylariomycetidae</taxon>
        <taxon>Xylariales</taxon>
        <taxon>Diatrypaceae</taxon>
        <taxon>Diatrype</taxon>
    </lineage>
</organism>
<dbReference type="FunFam" id="2.10.110.30:FF:000001">
    <property type="entry name" value="E3 ubiquitin-protein ligase UBR2 isoform 1"/>
    <property type="match status" value="1"/>
</dbReference>
<gene>
    <name evidence="12" type="primary">UBR1</name>
    <name evidence="12" type="ORF">SLS62_001152</name>
</gene>
<evidence type="ECO:0000313" key="13">
    <source>
        <dbReference type="Proteomes" id="UP001320420"/>
    </source>
</evidence>
<comment type="catalytic activity">
    <reaction evidence="1 9">
        <text>S-ubiquitinyl-[E2 ubiquitin-conjugating enzyme]-L-cysteine + [acceptor protein]-L-lysine = [E2 ubiquitin-conjugating enzyme]-L-cysteine + N(6)-ubiquitinyl-[acceptor protein]-L-lysine.</text>
        <dbReference type="EC" id="2.3.2.27"/>
    </reaction>
</comment>
<dbReference type="PANTHER" id="PTHR21497">
    <property type="entry name" value="UBIQUITIN LIGASE E3 ALPHA-RELATED"/>
    <property type="match status" value="1"/>
</dbReference>
<dbReference type="InterPro" id="IPR039164">
    <property type="entry name" value="UBR1-like"/>
</dbReference>
<dbReference type="GO" id="GO:0016567">
    <property type="term" value="P:protein ubiquitination"/>
    <property type="evidence" value="ECO:0007669"/>
    <property type="project" value="UniProtKB-UniRule"/>
</dbReference>
<keyword evidence="4 9" id="KW-0863">Zinc-finger</keyword>
<dbReference type="CDD" id="cd16482">
    <property type="entry name" value="RING-H2_UBR1-like"/>
    <property type="match status" value="1"/>
</dbReference>
<evidence type="ECO:0000256" key="3">
    <source>
        <dbReference type="ARBA" id="ARBA00022723"/>
    </source>
</evidence>
<comment type="similarity">
    <text evidence="7 9">Belongs to the E3 ubiquitin-protein ligase UBR1-like family.</text>
</comment>